<dbReference type="GeneID" id="28726205"/>
<accession>A0A0X8HWN4</accession>
<feature type="domain" description="MutL C-terminal dimerisation" evidence="5">
    <location>
        <begin position="681"/>
        <end position="832"/>
    </location>
</feature>
<name>A0A0X8HWN4_9SACH</name>
<comment type="similarity">
    <text evidence="1">Belongs to the DNA mismatch repair MutL/HexB family.</text>
</comment>
<dbReference type="Gene3D" id="3.30.565.10">
    <property type="entry name" value="Histidine kinase-like ATPase, C-terminal domain"/>
    <property type="match status" value="1"/>
</dbReference>
<sequence length="878" mass="99497">MSVSIAAISSEDVHLITSGQVITDLVTAVKELVDNSLDAGATTIDLTFKNYGLEFIECADNGDGISEDNFEYLALKHHTSKIKDFEDVSCITTFGFRGEALSSLCAMASLTVITTQKGPKAYKLEFASNGALKKKTVISRNKGTTVQLKHLFNHLPVRKKEFVKNCRRQFTKCITLLQSYAIISTNCKISVWNHTTSGNKKSLILSTPANSDMSKNIVAVFGSDGLHGTQLISLDLDLNEYKDLMVRKYQDDPDWMNTDYKISITGYISKPSCGCGRLSKDRQFLYVNKRPVEYPQLLKCINMTYRNFNNVQYPVVLLNFELSPEMVDVNVTPDKRTVMLHNEEYVITCLATTLDKHFNSQELELPKSGLINSQPDEGLEPAYKKLKIELEKSIQNTDEEEQETFAPVAPVETASHEYAVEATHDNSSKHDDELKDIESANGNINRSQNMELDHSPVAMQDISEDNDDNKADKEDRSIMQENSHPLKSGEAILDSYIHTQEEPYNSGSKNNSEQTEPLIIRIGDVEILESTKRSKDNNLLFINNAGNAEEDIEVHAESGQESIVTNDGEAISDTYNESSDEILPLKNRRLEIQPKESSPNVISSERKELSSLSKSHTHNLETAATIELQLLKRSLEKIDSLLQSPDHTTSFLKNETFEDVLNAERFLTLSVCKKDFKKMKVVGQFNLGFIIVTRRLQGKHDLFIVDQHASDEKYNFETLKNTTTFKSQLLLKPEPIEMSVIDELIVIDNLEVFNRNGFKFKINETRAQGSRVELISFPTSKRTQFDLNDFHEILRLLKEYDGINRNSIKCSKIRAMFAMRACRMSIMIGKPLSLKTMTSVVRNLGELEKPWNCPHGRPTLRHLMELKDWKSFQDDYQL</sequence>
<dbReference type="OrthoDB" id="10263226at2759"/>
<dbReference type="GO" id="GO:0032389">
    <property type="term" value="C:MutLalpha complex"/>
    <property type="evidence" value="ECO:0007669"/>
    <property type="project" value="TreeGrafter"/>
</dbReference>
<feature type="compositionally biased region" description="Basic and acidic residues" evidence="4">
    <location>
        <begin position="468"/>
        <end position="478"/>
    </location>
</feature>
<evidence type="ECO:0000256" key="1">
    <source>
        <dbReference type="ARBA" id="ARBA00006082"/>
    </source>
</evidence>
<dbReference type="Pfam" id="PF13589">
    <property type="entry name" value="HATPase_c_3"/>
    <property type="match status" value="1"/>
</dbReference>
<dbReference type="GO" id="GO:0030983">
    <property type="term" value="F:mismatched DNA binding"/>
    <property type="evidence" value="ECO:0007669"/>
    <property type="project" value="InterPro"/>
</dbReference>
<dbReference type="Gene3D" id="3.30.230.10">
    <property type="match status" value="1"/>
</dbReference>
<dbReference type="InterPro" id="IPR014762">
    <property type="entry name" value="DNA_mismatch_repair_CS"/>
</dbReference>
<proteinExistence type="inferred from homology"/>
<dbReference type="EMBL" id="CP014248">
    <property type="protein sequence ID" value="AMD22840.1"/>
    <property type="molecule type" value="Genomic_DNA"/>
</dbReference>
<dbReference type="CDD" id="cd16926">
    <property type="entry name" value="HATPase_MutL-MLH-PMS-like"/>
    <property type="match status" value="1"/>
</dbReference>
<dbReference type="InterPro" id="IPR038973">
    <property type="entry name" value="MutL/Mlh/Pms-like"/>
</dbReference>
<dbReference type="GO" id="GO:0005524">
    <property type="term" value="F:ATP binding"/>
    <property type="evidence" value="ECO:0007669"/>
    <property type="project" value="InterPro"/>
</dbReference>
<reference evidence="7 8" key="1">
    <citation type="submission" date="2016-01" db="EMBL/GenBank/DDBJ databases">
        <title>Genome sequence of the yeast Holleya sinecauda.</title>
        <authorList>
            <person name="Dietrich F.S."/>
        </authorList>
    </citation>
    <scope>NUCLEOTIDE SEQUENCE [LARGE SCALE GENOMIC DNA]</scope>
    <source>
        <strain evidence="7 8">ATCC 58844</strain>
    </source>
</reference>
<gene>
    <name evidence="7" type="ORF">AW171_hschr84899</name>
</gene>
<evidence type="ECO:0000256" key="4">
    <source>
        <dbReference type="SAM" id="MobiDB-lite"/>
    </source>
</evidence>
<dbReference type="NCBIfam" id="TIGR00585">
    <property type="entry name" value="mutl"/>
    <property type="match status" value="1"/>
</dbReference>
<dbReference type="CDD" id="cd03484">
    <property type="entry name" value="MutL_Trans_hPMS_2_like"/>
    <property type="match status" value="1"/>
</dbReference>
<dbReference type="InterPro" id="IPR014721">
    <property type="entry name" value="Ribsml_uS5_D2-typ_fold_subgr"/>
</dbReference>
<dbReference type="Pfam" id="PF01119">
    <property type="entry name" value="DNA_mis_repair"/>
    <property type="match status" value="1"/>
</dbReference>
<feature type="domain" description="DNA mismatch repair protein S5" evidence="6">
    <location>
        <begin position="217"/>
        <end position="359"/>
    </location>
</feature>
<dbReference type="RefSeq" id="XP_017989836.1">
    <property type="nucleotide sequence ID" value="XM_018134347.1"/>
</dbReference>
<dbReference type="PROSITE" id="PS00058">
    <property type="entry name" value="DNA_MISMATCH_REPAIR_1"/>
    <property type="match status" value="1"/>
</dbReference>
<dbReference type="InterPro" id="IPR042121">
    <property type="entry name" value="MutL_C_regsub"/>
</dbReference>
<dbReference type="STRING" id="45286.A0A0X8HWN4"/>
<dbReference type="Gene3D" id="3.30.1370.100">
    <property type="entry name" value="MutL, C-terminal domain, regulatory subdomain"/>
    <property type="match status" value="1"/>
</dbReference>
<organism evidence="7 8">
    <name type="scientific">Eremothecium sinecaudum</name>
    <dbReference type="NCBI Taxonomy" id="45286"/>
    <lineage>
        <taxon>Eukaryota</taxon>
        <taxon>Fungi</taxon>
        <taxon>Dikarya</taxon>
        <taxon>Ascomycota</taxon>
        <taxon>Saccharomycotina</taxon>
        <taxon>Saccharomycetes</taxon>
        <taxon>Saccharomycetales</taxon>
        <taxon>Saccharomycetaceae</taxon>
        <taxon>Eremothecium</taxon>
    </lineage>
</organism>
<protein>
    <recommendedName>
        <fullName evidence="3">DNA mismatch repair protein PMS1</fullName>
    </recommendedName>
</protein>
<dbReference type="SMART" id="SM01340">
    <property type="entry name" value="DNA_mis_repair"/>
    <property type="match status" value="1"/>
</dbReference>
<dbReference type="Gene3D" id="3.30.1540.20">
    <property type="entry name" value="MutL, C-terminal domain, dimerisation subdomain"/>
    <property type="match status" value="1"/>
</dbReference>
<dbReference type="PANTHER" id="PTHR10073">
    <property type="entry name" value="DNA MISMATCH REPAIR PROTEIN MLH, PMS, MUTL"/>
    <property type="match status" value="1"/>
</dbReference>
<evidence type="ECO:0000259" key="5">
    <source>
        <dbReference type="SMART" id="SM00853"/>
    </source>
</evidence>
<dbReference type="Proteomes" id="UP000243052">
    <property type="component" value="Chromosome viii"/>
</dbReference>
<evidence type="ECO:0000259" key="6">
    <source>
        <dbReference type="SMART" id="SM01340"/>
    </source>
</evidence>
<evidence type="ECO:0000256" key="2">
    <source>
        <dbReference type="ARBA" id="ARBA00022763"/>
    </source>
</evidence>
<dbReference type="GO" id="GO:0140664">
    <property type="term" value="F:ATP-dependent DNA damage sensor activity"/>
    <property type="evidence" value="ECO:0007669"/>
    <property type="project" value="InterPro"/>
</dbReference>
<evidence type="ECO:0000313" key="7">
    <source>
        <dbReference type="EMBL" id="AMD22840.1"/>
    </source>
</evidence>
<dbReference type="SUPFAM" id="SSF55874">
    <property type="entry name" value="ATPase domain of HSP90 chaperone/DNA topoisomerase II/histidine kinase"/>
    <property type="match status" value="1"/>
</dbReference>
<feature type="region of interest" description="Disordered" evidence="4">
    <location>
        <begin position="461"/>
        <end position="484"/>
    </location>
</feature>
<dbReference type="InterPro" id="IPR037198">
    <property type="entry name" value="MutL_C_sf"/>
</dbReference>
<dbReference type="GO" id="GO:0000710">
    <property type="term" value="P:meiotic mismatch repair"/>
    <property type="evidence" value="ECO:0007669"/>
    <property type="project" value="UniProtKB-ARBA"/>
</dbReference>
<evidence type="ECO:0000256" key="3">
    <source>
        <dbReference type="ARBA" id="ARBA00070941"/>
    </source>
</evidence>
<dbReference type="InterPro" id="IPR013507">
    <property type="entry name" value="DNA_mismatch_S5_2-like"/>
</dbReference>
<dbReference type="Pfam" id="PF08676">
    <property type="entry name" value="MutL_C"/>
    <property type="match status" value="1"/>
</dbReference>
<dbReference type="SUPFAM" id="SSF54211">
    <property type="entry name" value="Ribosomal protein S5 domain 2-like"/>
    <property type="match status" value="1"/>
</dbReference>
<dbReference type="FunFam" id="3.30.1370.100:FF:000001">
    <property type="entry name" value="Mismatch repair endonuclease pms1, putative"/>
    <property type="match status" value="1"/>
</dbReference>
<dbReference type="SUPFAM" id="SSF118116">
    <property type="entry name" value="DNA mismatch repair protein MutL"/>
    <property type="match status" value="1"/>
</dbReference>
<keyword evidence="8" id="KW-1185">Reference proteome</keyword>
<dbReference type="InterPro" id="IPR042120">
    <property type="entry name" value="MutL_C_dimsub"/>
</dbReference>
<dbReference type="InterPro" id="IPR020568">
    <property type="entry name" value="Ribosomal_Su5_D2-typ_SF"/>
</dbReference>
<dbReference type="AlphaFoldDB" id="A0A0X8HWN4"/>
<dbReference type="InterPro" id="IPR014790">
    <property type="entry name" value="MutL_C"/>
</dbReference>
<evidence type="ECO:0000313" key="8">
    <source>
        <dbReference type="Proteomes" id="UP000243052"/>
    </source>
</evidence>
<dbReference type="SMART" id="SM00853">
    <property type="entry name" value="MutL_C"/>
    <property type="match status" value="1"/>
</dbReference>
<dbReference type="GO" id="GO:0016887">
    <property type="term" value="F:ATP hydrolysis activity"/>
    <property type="evidence" value="ECO:0007669"/>
    <property type="project" value="InterPro"/>
</dbReference>
<dbReference type="FunFam" id="3.30.565.10:FF:000014">
    <property type="entry name" value="Mismatch repair endonuclease pms1, putative"/>
    <property type="match status" value="1"/>
</dbReference>
<keyword evidence="2" id="KW-0227">DNA damage</keyword>
<dbReference type="InterPro" id="IPR036890">
    <property type="entry name" value="HATPase_C_sf"/>
</dbReference>
<dbReference type="InterPro" id="IPR002099">
    <property type="entry name" value="MutL/Mlh/PMS"/>
</dbReference>
<dbReference type="PANTHER" id="PTHR10073:SF52">
    <property type="entry name" value="MISMATCH REPAIR ENDONUCLEASE PMS2"/>
    <property type="match status" value="1"/>
</dbReference>